<proteinExistence type="predicted"/>
<dbReference type="InterPro" id="IPR045843">
    <property type="entry name" value="IND-like"/>
</dbReference>
<dbReference type="GO" id="GO:0000978">
    <property type="term" value="F:RNA polymerase II cis-regulatory region sequence-specific DNA binding"/>
    <property type="evidence" value="ECO:0007669"/>
    <property type="project" value="TreeGrafter"/>
</dbReference>
<organism evidence="5">
    <name type="scientific">Daucus carota subsp. sativus</name>
    <name type="common">Carrot</name>
    <dbReference type="NCBI Taxonomy" id="79200"/>
    <lineage>
        <taxon>Eukaryota</taxon>
        <taxon>Viridiplantae</taxon>
        <taxon>Streptophyta</taxon>
        <taxon>Embryophyta</taxon>
        <taxon>Tracheophyta</taxon>
        <taxon>Spermatophyta</taxon>
        <taxon>Magnoliopsida</taxon>
        <taxon>eudicotyledons</taxon>
        <taxon>Gunneridae</taxon>
        <taxon>Pentapetalae</taxon>
        <taxon>asterids</taxon>
        <taxon>campanulids</taxon>
        <taxon>Apiales</taxon>
        <taxon>Apiaceae</taxon>
        <taxon>Apioideae</taxon>
        <taxon>Scandiceae</taxon>
        <taxon>Daucinae</taxon>
        <taxon>Daucus</taxon>
        <taxon>Daucus sect. Daucus</taxon>
    </lineage>
</organism>
<sequence length="319" mass="35254">MMAGNPNWWSLNESSSAADDDHLHNHGYPVPWTQLLVYMLSLSLPPSLPSLPPSLSLSLSLHPGPSFPVSVPPSVGRLATEQEERLSSTSCDSDLDNRRKQLDQKSSISDDAQITSSYGRNYSSRVAFDNDHVKQEMKEQSINQQEELYSTSDETNHKDHDHPWSSCFTGGSNHINYLDFSRDRKRNQHQVLDQYASLQQCNDTVVPSGTSKKARVQPSSTQQPALKTDTASVLLEAMGYIRFLEAQVQALSSAYLGNASTGSMRIPQSVNDELTTVKDLRSIGLSLVPVDYALHINNTIGIDNNNINNGADYWASSSL</sequence>
<evidence type="ECO:0008006" key="6">
    <source>
        <dbReference type="Google" id="ProtNLM"/>
    </source>
</evidence>
<evidence type="ECO:0000256" key="2">
    <source>
        <dbReference type="ARBA" id="ARBA00023125"/>
    </source>
</evidence>
<evidence type="ECO:0000256" key="3">
    <source>
        <dbReference type="ARBA" id="ARBA00023242"/>
    </source>
</evidence>
<protein>
    <recommendedName>
        <fullName evidence="6">BHLH domain-containing protein</fullName>
    </recommendedName>
</protein>
<feature type="compositionally biased region" description="Polar residues" evidence="4">
    <location>
        <begin position="104"/>
        <end position="113"/>
    </location>
</feature>
<dbReference type="STRING" id="79200.A0A164UZ08"/>
<feature type="region of interest" description="Disordered" evidence="4">
    <location>
        <begin position="137"/>
        <end position="164"/>
    </location>
</feature>
<evidence type="ECO:0000313" key="5">
    <source>
        <dbReference type="EMBL" id="KZM89568.1"/>
    </source>
</evidence>
<dbReference type="GO" id="GO:0000981">
    <property type="term" value="F:DNA-binding transcription factor activity, RNA polymerase II-specific"/>
    <property type="evidence" value="ECO:0007669"/>
    <property type="project" value="TreeGrafter"/>
</dbReference>
<dbReference type="InterPro" id="IPR045239">
    <property type="entry name" value="bHLH95_bHLH"/>
</dbReference>
<comment type="subcellular location">
    <subcellularLocation>
        <location evidence="1">Nucleus</location>
    </subcellularLocation>
</comment>
<dbReference type="PANTHER" id="PTHR16223:SF53">
    <property type="entry name" value="TRANSCRIPTION FACTOR BHLH68-LIKE"/>
    <property type="match status" value="1"/>
</dbReference>
<name>A0A164UZ08_DAUCS</name>
<accession>A0A164UZ08</accession>
<comment type="caution">
    <text evidence="5">The sequence shown here is derived from an EMBL/GenBank/DDBJ whole genome shotgun (WGS) entry which is preliminary data.</text>
</comment>
<keyword evidence="2" id="KW-0238">DNA-binding</keyword>
<reference evidence="5" key="1">
    <citation type="journal article" date="2016" name="Nat. Genet.">
        <title>A high-quality carrot genome assembly provides new insights into carotenoid accumulation and asterid genome evolution.</title>
        <authorList>
            <person name="Iorizzo M."/>
            <person name="Ellison S."/>
            <person name="Senalik D."/>
            <person name="Zeng P."/>
            <person name="Satapoomin P."/>
            <person name="Huang J."/>
            <person name="Bowman M."/>
            <person name="Iovene M."/>
            <person name="Sanseverino W."/>
            <person name="Cavagnaro P."/>
            <person name="Yildiz M."/>
            <person name="Macko-Podgorni A."/>
            <person name="Moranska E."/>
            <person name="Grzebelus E."/>
            <person name="Grzebelus D."/>
            <person name="Ashrafi H."/>
            <person name="Zheng Z."/>
            <person name="Cheng S."/>
            <person name="Spooner D."/>
            <person name="Van Deynze A."/>
            <person name="Simon P."/>
        </authorList>
    </citation>
    <scope>NUCLEOTIDE SEQUENCE [LARGE SCALE GENOMIC DNA]</scope>
    <source>
        <tissue evidence="5">Leaf</tissue>
    </source>
</reference>
<gene>
    <name evidence="5" type="ORF">DCAR_023069</name>
</gene>
<dbReference type="PANTHER" id="PTHR16223">
    <property type="entry name" value="TRANSCRIPTION FACTOR BHLH83-RELATED"/>
    <property type="match status" value="1"/>
</dbReference>
<dbReference type="EMBL" id="LNRQ01000006">
    <property type="protein sequence ID" value="KZM89568.1"/>
    <property type="molecule type" value="Genomic_DNA"/>
</dbReference>
<dbReference type="GO" id="GO:0005634">
    <property type="term" value="C:nucleus"/>
    <property type="evidence" value="ECO:0007669"/>
    <property type="project" value="UniProtKB-SubCell"/>
</dbReference>
<dbReference type="CDD" id="cd11393">
    <property type="entry name" value="bHLH_AtbHLH_like"/>
    <property type="match status" value="1"/>
</dbReference>
<evidence type="ECO:0000256" key="1">
    <source>
        <dbReference type="ARBA" id="ARBA00004123"/>
    </source>
</evidence>
<dbReference type="Gramene" id="KZM89568">
    <property type="protein sequence ID" value="KZM89568"/>
    <property type="gene ID" value="DCAR_023069"/>
</dbReference>
<feature type="compositionally biased region" description="Polar residues" evidence="4">
    <location>
        <begin position="140"/>
        <end position="153"/>
    </location>
</feature>
<feature type="compositionally biased region" description="Basic and acidic residues" evidence="4">
    <location>
        <begin position="154"/>
        <end position="163"/>
    </location>
</feature>
<keyword evidence="3" id="KW-0539">Nucleus</keyword>
<evidence type="ECO:0000256" key="4">
    <source>
        <dbReference type="SAM" id="MobiDB-lite"/>
    </source>
</evidence>
<feature type="region of interest" description="Disordered" evidence="4">
    <location>
        <begin position="84"/>
        <end position="113"/>
    </location>
</feature>
<dbReference type="AlphaFoldDB" id="A0A164UZ08"/>